<dbReference type="Gene3D" id="1.10.1200.20">
    <property type="entry name" value="Colicin E immunity protein"/>
    <property type="match status" value="1"/>
</dbReference>
<evidence type="ECO:0000256" key="2">
    <source>
        <dbReference type="ARBA" id="ARBA00023025"/>
    </source>
</evidence>
<evidence type="ECO:0000313" key="4">
    <source>
        <dbReference type="Proteomes" id="UP000325779"/>
    </source>
</evidence>
<dbReference type="Pfam" id="PF01320">
    <property type="entry name" value="Colicin_Pyocin"/>
    <property type="match status" value="1"/>
</dbReference>
<organism evidence="3 4">
    <name type="scientific">Pseudomonas fluorescens</name>
    <dbReference type="NCBI Taxonomy" id="294"/>
    <lineage>
        <taxon>Bacteria</taxon>
        <taxon>Pseudomonadati</taxon>
        <taxon>Pseudomonadota</taxon>
        <taxon>Gammaproteobacteria</taxon>
        <taxon>Pseudomonadales</taxon>
        <taxon>Pseudomonadaceae</taxon>
        <taxon>Pseudomonas</taxon>
    </lineage>
</organism>
<dbReference type="AlphaFoldDB" id="A0ABD7V958"/>
<accession>A0ABD7V958</accession>
<dbReference type="GO" id="GO:0030153">
    <property type="term" value="P:bacteriocin immunity"/>
    <property type="evidence" value="ECO:0007669"/>
    <property type="project" value="UniProtKB-KW"/>
</dbReference>
<proteinExistence type="inferred from homology"/>
<gene>
    <name evidence="3" type="ORF">PS732_00333</name>
</gene>
<dbReference type="CDD" id="cd16363">
    <property type="entry name" value="Col_Im_like"/>
    <property type="match status" value="1"/>
</dbReference>
<reference evidence="3 4" key="1">
    <citation type="submission" date="2019-09" db="EMBL/GenBank/DDBJ databases">
        <authorList>
            <person name="Chandra G."/>
            <person name="Truman W A."/>
        </authorList>
    </citation>
    <scope>NUCLEOTIDE SEQUENCE [LARGE SCALE GENOMIC DNA]</scope>
    <source>
        <strain evidence="3">PS732</strain>
    </source>
</reference>
<evidence type="ECO:0000313" key="3">
    <source>
        <dbReference type="EMBL" id="VVO51365.1"/>
    </source>
</evidence>
<evidence type="ECO:0000256" key="1">
    <source>
        <dbReference type="ARBA" id="ARBA00009346"/>
    </source>
</evidence>
<dbReference type="InterPro" id="IPR000290">
    <property type="entry name" value="Colicin_pyocin"/>
</dbReference>
<dbReference type="EMBL" id="CABVIJ010000001">
    <property type="protein sequence ID" value="VVO51365.1"/>
    <property type="molecule type" value="Genomic_DNA"/>
</dbReference>
<comment type="similarity">
    <text evidence="1">Belongs to the colicins ColE2/ColE8/ColE9 and pyocins S1/S2 family.</text>
</comment>
<sequence>MESGRTTEPASNFGKIMVASAVLLPSASTAVATAIGADLALGRLAGGGVLQQRLNWAIRGACGPASVLILAMLPTKMSDGTLHTDEQLGLLQEIFTSNGDGTPETVLANMLDNFCELAEHPAGTDLIYWPEDDVNCTPEGLTETQRNSSLSVAPHPANAANPFTQICRVRKPTIARQSGSAG</sequence>
<name>A0ABD7V958_PSEFL</name>
<keyword evidence="2" id="KW-0079">Bacteriocin immunity</keyword>
<comment type="caution">
    <text evidence="3">The sequence shown here is derived from an EMBL/GenBank/DDBJ whole genome shotgun (WGS) entry which is preliminary data.</text>
</comment>
<protein>
    <submittedName>
        <fullName evidence="3">Uncharacterized protein</fullName>
    </submittedName>
</protein>
<dbReference type="InterPro" id="IPR035900">
    <property type="entry name" value="Colicin_E_sf"/>
</dbReference>
<dbReference type="SUPFAM" id="SSF47345">
    <property type="entry name" value="Colicin E immunity proteins"/>
    <property type="match status" value="1"/>
</dbReference>
<dbReference type="Proteomes" id="UP000325779">
    <property type="component" value="Unassembled WGS sequence"/>
</dbReference>